<protein>
    <recommendedName>
        <fullName evidence="3">Type II toxin-antitoxin system ParD family antitoxin</fullName>
    </recommendedName>
</protein>
<dbReference type="RefSeq" id="WP_349685243.1">
    <property type="nucleotide sequence ID" value="NZ_JBEGDD010000011.1"/>
</dbReference>
<evidence type="ECO:0000313" key="2">
    <source>
        <dbReference type="Proteomes" id="UP001445732"/>
    </source>
</evidence>
<organism evidence="1 2">
    <name type="scientific">Brevundimonas aurifodinae</name>
    <dbReference type="NCBI Taxonomy" id="1508312"/>
    <lineage>
        <taxon>Bacteria</taxon>
        <taxon>Pseudomonadati</taxon>
        <taxon>Pseudomonadota</taxon>
        <taxon>Alphaproteobacteria</taxon>
        <taxon>Caulobacterales</taxon>
        <taxon>Caulobacteraceae</taxon>
        <taxon>Brevundimonas</taxon>
    </lineage>
</organism>
<name>A0ABV1NR50_9CAUL</name>
<reference evidence="1 2" key="1">
    <citation type="submission" date="2024-06" db="EMBL/GenBank/DDBJ databases">
        <title>Brevundimonas sp. C11.</title>
        <authorList>
            <person name="Maltman C."/>
        </authorList>
    </citation>
    <scope>NUCLEOTIDE SEQUENCE [LARGE SCALE GENOMIC DNA]</scope>
    <source>
        <strain evidence="1 2">C11</strain>
    </source>
</reference>
<evidence type="ECO:0008006" key="3">
    <source>
        <dbReference type="Google" id="ProtNLM"/>
    </source>
</evidence>
<keyword evidence="2" id="KW-1185">Reference proteome</keyword>
<dbReference type="Proteomes" id="UP001445732">
    <property type="component" value="Unassembled WGS sequence"/>
</dbReference>
<comment type="caution">
    <text evidence="1">The sequence shown here is derived from an EMBL/GenBank/DDBJ whole genome shotgun (WGS) entry which is preliminary data.</text>
</comment>
<dbReference type="EMBL" id="JBEGDD010000011">
    <property type="protein sequence ID" value="MEQ7156090.1"/>
    <property type="molecule type" value="Genomic_DNA"/>
</dbReference>
<accession>A0ABV1NR50</accession>
<proteinExistence type="predicted"/>
<gene>
    <name evidence="1" type="ORF">ABN401_12780</name>
</gene>
<sequence length="94" mass="10240">MGKHETITAEIGEDIYADVEAAVAAGEFASVGAALTMIVSEWAAERRAEERSVETPEFIAYAKALIEESRRDPRPSIPADVVFAELRARYSDPA</sequence>
<evidence type="ECO:0000313" key="1">
    <source>
        <dbReference type="EMBL" id="MEQ7156090.1"/>
    </source>
</evidence>